<dbReference type="Proteomes" id="UP001610810">
    <property type="component" value="Unassembled WGS sequence"/>
</dbReference>
<dbReference type="RefSeq" id="WP_164458939.1">
    <property type="nucleotide sequence ID" value="NZ_JAAIFS010000003.1"/>
</dbReference>
<sequence>MVSPPHEAMHRVFQHDPGLFSRVSRFLGVDIPKPIGATALPTDLTEASPVERRVDTLLRFETAEQGPFLLAVEAQGKKDPDKPASWAYYVSYLWTKYRLPAALLVVCQDHATAKWAQQPVASGPAQLPTLTLRPLVVGPHNMPVITDPDEARADLVLASLAAITHAAEPVVNAILKALSTALRDAPEDIAAPIVEFTAHGLGNRPARHLWRNLVAVDLSFYKSYISEEIRDEGREQGREQGRAQQGAQDVLLVLEQRGLDVSDEVRTRITECGDPEVLRHWLARAVTAASAEAVFESE</sequence>
<gene>
    <name evidence="1" type="ORF">ACH3YB_01320</name>
    <name evidence="2" type="ORF">GUR47_17300</name>
</gene>
<dbReference type="PANTHER" id="PTHR34613">
    <property type="entry name" value="SLL0800 PROTEIN"/>
    <property type="match status" value="1"/>
</dbReference>
<evidence type="ECO:0008006" key="4">
    <source>
        <dbReference type="Google" id="ProtNLM"/>
    </source>
</evidence>
<evidence type="ECO:0000313" key="1">
    <source>
        <dbReference type="EMBL" id="MFI0570275.1"/>
    </source>
</evidence>
<comment type="caution">
    <text evidence="2">The sequence shown here is derived from an EMBL/GenBank/DDBJ whole genome shotgun (WGS) entry which is preliminary data.</text>
</comment>
<dbReference type="PANTHER" id="PTHR34613:SF1">
    <property type="entry name" value="SLL6017 PROTEIN"/>
    <property type="match status" value="1"/>
</dbReference>
<proteinExistence type="predicted"/>
<dbReference type="AlphaFoldDB" id="A0A6B3QMS2"/>
<evidence type="ECO:0000313" key="2">
    <source>
        <dbReference type="EMBL" id="NEV88420.1"/>
    </source>
</evidence>
<protein>
    <recommendedName>
        <fullName evidence="4">Rpn family recombination-promoting nuclease/putative transposase</fullName>
    </recommendedName>
</protein>
<accession>A0A6B3QMS2</accession>
<keyword evidence="3" id="KW-1185">Reference proteome</keyword>
<name>A0A6B3QMS2_STRTE</name>
<reference evidence="2" key="1">
    <citation type="journal article" date="2020" name="Microorganisms">
        <title>Isolation, Genomic and Metabolomic Characterization of Streptomyces tendae VITAKN with Quorum Sensing Inhibitory Activity from Southern India.</title>
        <authorList>
            <person name="Ishaque N.M."/>
            <person name="Burgsdorf I."/>
            <person name="Limlingan Malit J.J."/>
            <person name="Saha S."/>
            <person name="Teta R."/>
            <person name="Ewe D."/>
            <person name="Kannabiran K."/>
            <person name="Hrouzek P."/>
            <person name="Steindler L."/>
            <person name="Costantino V."/>
            <person name="Saurav K."/>
        </authorList>
    </citation>
    <scope>NUCLEOTIDE SEQUENCE</scope>
    <source>
        <strain evidence="2">VITAKN</strain>
    </source>
</reference>
<organism evidence="2">
    <name type="scientific">Streptomyces tendae</name>
    <dbReference type="NCBI Taxonomy" id="1932"/>
    <lineage>
        <taxon>Bacteria</taxon>
        <taxon>Bacillati</taxon>
        <taxon>Actinomycetota</taxon>
        <taxon>Actinomycetes</taxon>
        <taxon>Kitasatosporales</taxon>
        <taxon>Streptomycetaceae</taxon>
        <taxon>Streptomyces</taxon>
    </lineage>
</organism>
<evidence type="ECO:0000313" key="3">
    <source>
        <dbReference type="Proteomes" id="UP001610810"/>
    </source>
</evidence>
<dbReference type="EMBL" id="JBIQWK010000001">
    <property type="protein sequence ID" value="MFI0570275.1"/>
    <property type="molecule type" value="Genomic_DNA"/>
</dbReference>
<dbReference type="EMBL" id="JAAIFS010000003">
    <property type="protein sequence ID" value="NEV88420.1"/>
    <property type="molecule type" value="Genomic_DNA"/>
</dbReference>
<reference evidence="1 3" key="2">
    <citation type="submission" date="2024-10" db="EMBL/GenBank/DDBJ databases">
        <authorList>
            <person name="Wannawong T."/>
            <person name="Kuncharoen N."/>
            <person name="Mhuantong W."/>
        </authorList>
    </citation>
    <scope>NUCLEOTIDE SEQUENCE [LARGE SCALE GENOMIC DNA]</scope>
    <source>
        <strain evidence="1 3">CALK1-4</strain>
    </source>
</reference>